<gene>
    <name evidence="1" type="ORF">UA08_05044</name>
</gene>
<keyword evidence="2" id="KW-1185">Reference proteome</keyword>
<reference evidence="1 2" key="1">
    <citation type="submission" date="2015-06" db="EMBL/GenBank/DDBJ databases">
        <title>Talaromyces atroroseus IBT 11181 draft genome.</title>
        <authorList>
            <person name="Rasmussen K.B."/>
            <person name="Rasmussen S."/>
            <person name="Petersen B."/>
            <person name="Sicheritz-Ponten T."/>
            <person name="Mortensen U.H."/>
            <person name="Thrane U."/>
        </authorList>
    </citation>
    <scope>NUCLEOTIDE SEQUENCE [LARGE SCALE GENOMIC DNA]</scope>
    <source>
        <strain evidence="1 2">IBT 11181</strain>
    </source>
</reference>
<dbReference type="GeneID" id="31004800"/>
<name>A0A225AEM6_TALAT</name>
<sequence length="139" mass="15259">MAYGPLRDLLKLTHGTDSDYFTAVAKLKPYFNLETIGYMITDYDTRAVGYLFGYCAEAADMIVTKEIAYSSWSDSTMTDIHEEYKGASAILIHNFSTSADVSSIVNSVVDDDIAALYATSDCCHNVNDPTLLDEIAADL</sequence>
<dbReference type="OrthoDB" id="5342184at2759"/>
<accession>A0A225AEM6</accession>
<evidence type="ECO:0000313" key="2">
    <source>
        <dbReference type="Proteomes" id="UP000214365"/>
    </source>
</evidence>
<dbReference type="Proteomes" id="UP000214365">
    <property type="component" value="Unassembled WGS sequence"/>
</dbReference>
<proteinExistence type="predicted"/>
<protein>
    <submittedName>
        <fullName evidence="1">Uncharacterized protein</fullName>
    </submittedName>
</protein>
<comment type="caution">
    <text evidence="1">The sequence shown here is derived from an EMBL/GenBank/DDBJ whole genome shotgun (WGS) entry which is preliminary data.</text>
</comment>
<evidence type="ECO:0000313" key="1">
    <source>
        <dbReference type="EMBL" id="OKL59732.1"/>
    </source>
</evidence>
<dbReference type="EMBL" id="LFMY01000007">
    <property type="protein sequence ID" value="OKL59732.1"/>
    <property type="molecule type" value="Genomic_DNA"/>
</dbReference>
<organism evidence="1 2">
    <name type="scientific">Talaromyces atroroseus</name>
    <dbReference type="NCBI Taxonomy" id="1441469"/>
    <lineage>
        <taxon>Eukaryota</taxon>
        <taxon>Fungi</taxon>
        <taxon>Dikarya</taxon>
        <taxon>Ascomycota</taxon>
        <taxon>Pezizomycotina</taxon>
        <taxon>Eurotiomycetes</taxon>
        <taxon>Eurotiomycetidae</taxon>
        <taxon>Eurotiales</taxon>
        <taxon>Trichocomaceae</taxon>
        <taxon>Talaromyces</taxon>
        <taxon>Talaromyces sect. Trachyspermi</taxon>
    </lineage>
</organism>
<dbReference type="RefSeq" id="XP_020119853.1">
    <property type="nucleotide sequence ID" value="XM_020267794.1"/>
</dbReference>
<dbReference type="AlphaFoldDB" id="A0A225AEM6"/>